<dbReference type="EMBL" id="JBEPMU010000008">
    <property type="protein sequence ID" value="MET3654680.1"/>
    <property type="molecule type" value="Genomic_DNA"/>
</dbReference>
<accession>A0ABV2K0R3</accession>
<feature type="signal peptide" evidence="1">
    <location>
        <begin position="1"/>
        <end position="25"/>
    </location>
</feature>
<keyword evidence="1" id="KW-0732">Signal</keyword>
<organism evidence="3 4">
    <name type="scientific">Dyella japonica</name>
    <dbReference type="NCBI Taxonomy" id="231455"/>
    <lineage>
        <taxon>Bacteria</taxon>
        <taxon>Pseudomonadati</taxon>
        <taxon>Pseudomonadota</taxon>
        <taxon>Gammaproteobacteria</taxon>
        <taxon>Lysobacterales</taxon>
        <taxon>Rhodanobacteraceae</taxon>
        <taxon>Dyella</taxon>
    </lineage>
</organism>
<evidence type="ECO:0000313" key="3">
    <source>
        <dbReference type="EMBL" id="MET3654680.1"/>
    </source>
</evidence>
<feature type="domain" description="Peptidase S9 prolyl oligopeptidase catalytic" evidence="2">
    <location>
        <begin position="139"/>
        <end position="302"/>
    </location>
</feature>
<dbReference type="Gene3D" id="3.40.50.1820">
    <property type="entry name" value="alpha/beta hydrolase"/>
    <property type="match status" value="1"/>
</dbReference>
<dbReference type="SUPFAM" id="SSF53474">
    <property type="entry name" value="alpha/beta-Hydrolases"/>
    <property type="match status" value="1"/>
</dbReference>
<dbReference type="PROSITE" id="PS51257">
    <property type="entry name" value="PROKAR_LIPOPROTEIN"/>
    <property type="match status" value="1"/>
</dbReference>
<protein>
    <submittedName>
        <fullName evidence="3">Esterase</fullName>
    </submittedName>
</protein>
<dbReference type="InterPro" id="IPR029058">
    <property type="entry name" value="AB_hydrolase_fold"/>
</dbReference>
<dbReference type="Proteomes" id="UP001549184">
    <property type="component" value="Unassembled WGS sequence"/>
</dbReference>
<evidence type="ECO:0000259" key="2">
    <source>
        <dbReference type="Pfam" id="PF00326"/>
    </source>
</evidence>
<dbReference type="Pfam" id="PF00326">
    <property type="entry name" value="Peptidase_S9"/>
    <property type="match status" value="1"/>
</dbReference>
<dbReference type="InterPro" id="IPR001375">
    <property type="entry name" value="Peptidase_S9_cat"/>
</dbReference>
<gene>
    <name evidence="3" type="ORF">ABIC75_004428</name>
</gene>
<reference evidence="3 4" key="1">
    <citation type="submission" date="2024-06" db="EMBL/GenBank/DDBJ databases">
        <title>Sorghum-associated microbial communities from plants grown in Nebraska, USA.</title>
        <authorList>
            <person name="Schachtman D."/>
        </authorList>
    </citation>
    <scope>NUCLEOTIDE SEQUENCE [LARGE SCALE GENOMIC DNA]</scope>
    <source>
        <strain evidence="3 4">1073</strain>
    </source>
</reference>
<dbReference type="RefSeq" id="WP_354016024.1">
    <property type="nucleotide sequence ID" value="NZ_JBEPMU010000008.1"/>
</dbReference>
<proteinExistence type="predicted"/>
<evidence type="ECO:0000256" key="1">
    <source>
        <dbReference type="SAM" id="SignalP"/>
    </source>
</evidence>
<name>A0ABV2K0R3_9GAMM</name>
<feature type="chain" id="PRO_5045650381" evidence="1">
    <location>
        <begin position="26"/>
        <end position="308"/>
    </location>
</feature>
<evidence type="ECO:0000313" key="4">
    <source>
        <dbReference type="Proteomes" id="UP001549184"/>
    </source>
</evidence>
<keyword evidence="4" id="KW-1185">Reference proteome</keyword>
<comment type="caution">
    <text evidence="3">The sequence shown here is derived from an EMBL/GenBank/DDBJ whole genome shotgun (WGS) entry which is preliminary data.</text>
</comment>
<sequence length="308" mass="32283">MRLSLTMRIGAVLLLFAGGCSSAFAADTRALCAAGKHDDPTITRTTLAGVPAILRTPAHVAKPPIILWHGFGPPASEDAMMDALPLDDVDAVKVYLGLPLFGARAPAGGTKELARRQSEDVGLELFKPVVAGAADELPAVVAALKSNACMPHDGSIRLVGFSAGGAAALYALSQGKVKIDAAVLINTSTGLSASVQAYEQATKQTYAWSPASRELAKQTDAITHTADIARHHPSLLFLQGTNDAVIDARAASELYEGLQPFYRQQSSRLQLRQLPDMSHQWAADVASLASVRQAVGGWLTNAAASTAH</sequence>